<proteinExistence type="predicted"/>
<dbReference type="HOGENOM" id="CLU_781111_0_0_1"/>
<dbReference type="Gene3D" id="1.25.40.10">
    <property type="entry name" value="Tetratricopeptide repeat domain"/>
    <property type="match status" value="1"/>
</dbReference>
<dbReference type="AlphaFoldDB" id="A0A014P5D6"/>
<comment type="caution">
    <text evidence="1">The sequence shown here is derived from an EMBL/GenBank/DDBJ whole genome shotgun (WGS) entry which is preliminary data.</text>
</comment>
<protein>
    <submittedName>
        <fullName evidence="1">Tetratricopeptide domain protein</fullName>
    </submittedName>
</protein>
<accession>A0A014P5D6</accession>
<dbReference type="Pfam" id="PF13374">
    <property type="entry name" value="TPR_10"/>
    <property type="match status" value="1"/>
</dbReference>
<sequence>MSVYSSYETIYVGLENKNDQRSMDALELSKMFSFFYRENVEFDLIKSTATNPRQEREDAQAKEQAAKHVLVYSRSRTWKTVFRDWVIARAEQCTRPRTVLPDVMRDEADTPFDEDRLRRTLSLVVRLGIEAITQRLEGKQRTLSQPWALTWLIPRQGFRSFQTAEYAKFSLHLHCGYYAKAEELQVQVKDYILANLGPEFIDFISEEHLPRPHQMSDGVVQIGVRELGREHLFTLKSKLTLGRIKTAMNQFEEVEEIFLDGLPVAEGNLGEHHLGTLTARTGLAHLDWRQGRYSHAAAILEDVIQKRDYEQSKRTDGKLTDRRKWDVHVHSLFYLLYSIQIGYYFVQETQLRRSYAFYAKQCGSWPTAARTRGK</sequence>
<name>A0A014P5D6_9HYPO</name>
<reference evidence="1 2" key="1">
    <citation type="submission" date="2014-02" db="EMBL/GenBank/DDBJ databases">
        <title>The genome sequence of the entomopathogenic fungus Metarhizium robertsii ARSEF 2575.</title>
        <authorList>
            <person name="Giuliano Garisto Donzelli B."/>
            <person name="Roe B.A."/>
            <person name="Macmil S.L."/>
            <person name="Krasnoff S.B."/>
            <person name="Gibson D.M."/>
        </authorList>
    </citation>
    <scope>NUCLEOTIDE SEQUENCE [LARGE SCALE GENOMIC DNA]</scope>
    <source>
        <strain evidence="1 2">ARSEF 2575</strain>
    </source>
</reference>
<dbReference type="InterPro" id="IPR011990">
    <property type="entry name" value="TPR-like_helical_dom_sf"/>
</dbReference>
<dbReference type="OrthoDB" id="5086500at2759"/>
<dbReference type="EMBL" id="JELW01000036">
    <property type="protein sequence ID" value="EXU97498.1"/>
    <property type="molecule type" value="Genomic_DNA"/>
</dbReference>
<gene>
    <name evidence="1" type="ORF">X797_009407</name>
</gene>
<dbReference type="SUPFAM" id="SSF48452">
    <property type="entry name" value="TPR-like"/>
    <property type="match status" value="1"/>
</dbReference>
<evidence type="ECO:0000313" key="1">
    <source>
        <dbReference type="EMBL" id="EXU97498.1"/>
    </source>
</evidence>
<evidence type="ECO:0000313" key="2">
    <source>
        <dbReference type="Proteomes" id="UP000030151"/>
    </source>
</evidence>
<organism evidence="1 2">
    <name type="scientific">Metarhizium robertsii</name>
    <dbReference type="NCBI Taxonomy" id="568076"/>
    <lineage>
        <taxon>Eukaryota</taxon>
        <taxon>Fungi</taxon>
        <taxon>Dikarya</taxon>
        <taxon>Ascomycota</taxon>
        <taxon>Pezizomycotina</taxon>
        <taxon>Sordariomycetes</taxon>
        <taxon>Hypocreomycetidae</taxon>
        <taxon>Hypocreales</taxon>
        <taxon>Clavicipitaceae</taxon>
        <taxon>Metarhizium</taxon>
    </lineage>
</organism>
<dbReference type="Proteomes" id="UP000030151">
    <property type="component" value="Unassembled WGS sequence"/>
</dbReference>